<evidence type="ECO:0000256" key="8">
    <source>
        <dbReference type="ARBA" id="ARBA00022989"/>
    </source>
</evidence>
<evidence type="ECO:0000313" key="17">
    <source>
        <dbReference type="EMBL" id="MBD3868375.1"/>
    </source>
</evidence>
<keyword evidence="9 13" id="KW-0472">Membrane</keyword>
<dbReference type="Gene3D" id="2.70.98.90">
    <property type="match status" value="1"/>
</dbReference>
<dbReference type="InterPro" id="IPR028053">
    <property type="entry name" value="Membr_insert_YidC_N"/>
</dbReference>
<feature type="transmembrane region" description="Helical" evidence="13">
    <location>
        <begin position="491"/>
        <end position="509"/>
    </location>
</feature>
<feature type="domain" description="Membrane insertase YidC/Oxa/ALB C-terminal" evidence="15">
    <location>
        <begin position="375"/>
        <end position="568"/>
    </location>
</feature>
<keyword evidence="5 13" id="KW-1003">Cell membrane</keyword>
<comment type="caution">
    <text evidence="17">The sequence shown here is derived from an EMBL/GenBank/DDBJ whole genome shotgun (WGS) entry which is preliminary data.</text>
</comment>
<accession>A0A8J6Y6Y1</accession>
<dbReference type="Pfam" id="PF02096">
    <property type="entry name" value="60KD_IMP"/>
    <property type="match status" value="1"/>
</dbReference>
<keyword evidence="8 13" id="KW-1133">Transmembrane helix</keyword>
<feature type="transmembrane region" description="Helical" evidence="13">
    <location>
        <begin position="530"/>
        <end position="555"/>
    </location>
</feature>
<feature type="transmembrane region" description="Helical" evidence="13">
    <location>
        <begin position="375"/>
        <end position="393"/>
    </location>
</feature>
<evidence type="ECO:0000256" key="3">
    <source>
        <dbReference type="ARBA" id="ARBA00015325"/>
    </source>
</evidence>
<evidence type="ECO:0000259" key="16">
    <source>
        <dbReference type="Pfam" id="PF14849"/>
    </source>
</evidence>
<dbReference type="PRINTS" id="PR01900">
    <property type="entry name" value="YIDCPROTEIN"/>
</dbReference>
<dbReference type="InterPro" id="IPR019998">
    <property type="entry name" value="Membr_insert_YidC"/>
</dbReference>
<evidence type="ECO:0000256" key="5">
    <source>
        <dbReference type="ARBA" id="ARBA00022475"/>
    </source>
</evidence>
<dbReference type="GO" id="GO:0005886">
    <property type="term" value="C:plasma membrane"/>
    <property type="evidence" value="ECO:0007669"/>
    <property type="project" value="UniProtKB-SubCell"/>
</dbReference>
<sequence>MEKRALIAIALSFLIMLAWQAWFVPEPKPVGTAPVEMQESAPADPGRELPPGDPLADATEEAAETEPLTPPVGETAERQVSYENDLLEITLSNRGGQVLSWRLKDYLSATGEPVEMAACLLGDPEFFPLAADMDDRALASQINQALFQVDEEPVPAQGDLAAGTRFRFTWSDGRGLEVEKTLTFRDGDYLVGHQFNVIDRGRRLPVRTVWGPGFAAHAPGGGGSGRMSYYNYNNKILWNVGGEVTRENGRKIDDRMESGKLIWGGLGDQYFAALMIPTTGKGSLRMWPQEVEACPIKGQEEEDDDEPEVVPGLAVSTPEEGSLLFIGPKKYDLQKRLGFQLEKSVWFSSFKLLYPISKFLFQGLLWIQKHTLPNYGLAIILATFCLRVVLFPLNQFSMVRMRKTQVDMQRLQPKISAIKNRYKKQKDAEGRAKMNKEMMALYQKEGINPMGGMVGCLPMLIQFPILIGFYNMLTVAIELRGAPFIGWINDLSLADPFYILPLAMGVTMFSQQKMSMGKTTDPTQKQQQKIMMFMPFFFTWICISMPSGLVLYWFVNNLLGIGQQWLVNHKTNQPAVAGKKA</sequence>
<evidence type="ECO:0000256" key="11">
    <source>
        <dbReference type="ARBA" id="ARBA00033245"/>
    </source>
</evidence>
<comment type="function">
    <text evidence="13">Required for the insertion and/or proper folding and/or complex formation of integral membrane proteins into the membrane. Involved in integration of membrane proteins that insert both dependently and independently of the Sec translocase complex, as well as at least some lipoproteins. Aids folding of multispanning membrane proteins.</text>
</comment>
<dbReference type="InterPro" id="IPR047196">
    <property type="entry name" value="YidC_ALB_C"/>
</dbReference>
<dbReference type="HAMAP" id="MF_01810">
    <property type="entry name" value="YidC_type1"/>
    <property type="match status" value="1"/>
</dbReference>
<dbReference type="PANTHER" id="PTHR12428:SF65">
    <property type="entry name" value="CYTOCHROME C OXIDASE ASSEMBLY PROTEIN COX18, MITOCHONDRIAL"/>
    <property type="match status" value="1"/>
</dbReference>
<dbReference type="PRINTS" id="PR00701">
    <property type="entry name" value="60KDINNERMP"/>
</dbReference>
<dbReference type="CDD" id="cd20070">
    <property type="entry name" value="5TM_YidC_Alb3"/>
    <property type="match status" value="1"/>
</dbReference>
<keyword evidence="6 13" id="KW-0812">Transmembrane</keyword>
<dbReference type="NCBIfam" id="TIGR03593">
    <property type="entry name" value="yidC_nterm"/>
    <property type="match status" value="1"/>
</dbReference>
<evidence type="ECO:0000256" key="12">
    <source>
        <dbReference type="ARBA" id="ARBA00033342"/>
    </source>
</evidence>
<comment type="subunit">
    <text evidence="13">Interacts with the Sec translocase complex via SecD. Specifically interacts with transmembrane segments of nascent integral membrane proteins during membrane integration.</text>
</comment>
<keyword evidence="7 13" id="KW-0653">Protein transport</keyword>
<keyword evidence="4 13" id="KW-0813">Transport</keyword>
<dbReference type="InterPro" id="IPR038221">
    <property type="entry name" value="YidC_periplasmic_sf"/>
</dbReference>
<evidence type="ECO:0000256" key="7">
    <source>
        <dbReference type="ARBA" id="ARBA00022927"/>
    </source>
</evidence>
<evidence type="ECO:0000256" key="2">
    <source>
        <dbReference type="ARBA" id="ARBA00010527"/>
    </source>
</evidence>
<evidence type="ECO:0000256" key="13">
    <source>
        <dbReference type="HAMAP-Rule" id="MF_01810"/>
    </source>
</evidence>
<feature type="region of interest" description="Disordered" evidence="14">
    <location>
        <begin position="33"/>
        <end position="77"/>
    </location>
</feature>
<dbReference type="Proteomes" id="UP000648239">
    <property type="component" value="Unassembled WGS sequence"/>
</dbReference>
<proteinExistence type="inferred from homology"/>
<evidence type="ECO:0000256" key="1">
    <source>
        <dbReference type="ARBA" id="ARBA00004429"/>
    </source>
</evidence>
<dbReference type="NCBIfam" id="TIGR03592">
    <property type="entry name" value="yidC_oxa1_cterm"/>
    <property type="match status" value="1"/>
</dbReference>
<protein>
    <recommendedName>
        <fullName evidence="3 13">Membrane protein insertase YidC</fullName>
    </recommendedName>
    <alternativeName>
        <fullName evidence="12 13">Foldase YidC</fullName>
    </alternativeName>
    <alternativeName>
        <fullName evidence="11 13">Membrane integrase YidC</fullName>
    </alternativeName>
    <alternativeName>
        <fullName evidence="13">Membrane protein YidC</fullName>
    </alternativeName>
</protein>
<dbReference type="PANTHER" id="PTHR12428">
    <property type="entry name" value="OXA1"/>
    <property type="match status" value="1"/>
</dbReference>
<dbReference type="CDD" id="cd19961">
    <property type="entry name" value="EcYidC-like_peri"/>
    <property type="match status" value="1"/>
</dbReference>
<dbReference type="GO" id="GO:0032977">
    <property type="term" value="F:membrane insertase activity"/>
    <property type="evidence" value="ECO:0007669"/>
    <property type="project" value="InterPro"/>
</dbReference>
<dbReference type="GO" id="GO:0015031">
    <property type="term" value="P:protein transport"/>
    <property type="evidence" value="ECO:0007669"/>
    <property type="project" value="UniProtKB-KW"/>
</dbReference>
<evidence type="ECO:0000313" key="18">
    <source>
        <dbReference type="Proteomes" id="UP000648239"/>
    </source>
</evidence>
<comment type="subcellular location">
    <subcellularLocation>
        <location evidence="1">Cell inner membrane</location>
        <topology evidence="1">Multi-pass membrane protein</topology>
    </subcellularLocation>
    <subcellularLocation>
        <location evidence="13">Cell membrane</location>
        <topology evidence="13">Multi-pass membrane protein</topology>
    </subcellularLocation>
</comment>
<dbReference type="EMBL" id="JACXWD010000029">
    <property type="protein sequence ID" value="MBD3868375.1"/>
    <property type="molecule type" value="Genomic_DNA"/>
</dbReference>
<evidence type="ECO:0000256" key="14">
    <source>
        <dbReference type="SAM" id="MobiDB-lite"/>
    </source>
</evidence>
<evidence type="ECO:0000259" key="15">
    <source>
        <dbReference type="Pfam" id="PF02096"/>
    </source>
</evidence>
<dbReference type="GO" id="GO:0051205">
    <property type="term" value="P:protein insertion into membrane"/>
    <property type="evidence" value="ECO:0007669"/>
    <property type="project" value="TreeGrafter"/>
</dbReference>
<feature type="transmembrane region" description="Helical" evidence="13">
    <location>
        <begin position="446"/>
        <end position="471"/>
    </location>
</feature>
<organism evidence="17 18">
    <name type="scientific">Candidatus Polarisedimenticola svalbardensis</name>
    <dbReference type="NCBI Taxonomy" id="2886004"/>
    <lineage>
        <taxon>Bacteria</taxon>
        <taxon>Pseudomonadati</taxon>
        <taxon>Acidobacteriota</taxon>
        <taxon>Candidatus Polarisedimenticolia</taxon>
        <taxon>Candidatus Polarisedimenticolales</taxon>
        <taxon>Candidatus Polarisedimenticolaceae</taxon>
        <taxon>Candidatus Polarisedimenticola</taxon>
    </lineage>
</organism>
<gene>
    <name evidence="13 17" type="primary">yidC</name>
    <name evidence="17" type="ORF">IFK94_09645</name>
</gene>
<evidence type="ECO:0000256" key="10">
    <source>
        <dbReference type="ARBA" id="ARBA00023186"/>
    </source>
</evidence>
<reference evidence="17 18" key="1">
    <citation type="submission" date="2020-08" db="EMBL/GenBank/DDBJ databases">
        <title>Acidobacteriota in marine sediments use diverse sulfur dissimilation pathways.</title>
        <authorList>
            <person name="Wasmund K."/>
        </authorList>
    </citation>
    <scope>NUCLEOTIDE SEQUENCE [LARGE SCALE GENOMIC DNA]</scope>
    <source>
        <strain evidence="17">MAG AM4</strain>
    </source>
</reference>
<evidence type="ECO:0000256" key="4">
    <source>
        <dbReference type="ARBA" id="ARBA00022448"/>
    </source>
</evidence>
<dbReference type="InterPro" id="IPR001708">
    <property type="entry name" value="YidC/ALB3/OXA1/COX18"/>
</dbReference>
<keyword evidence="10 13" id="KW-0143">Chaperone</keyword>
<name>A0A8J6Y6Y1_9BACT</name>
<comment type="similarity">
    <text evidence="2 13">Belongs to the OXA1/ALB3/YidC family. Type 1 subfamily.</text>
</comment>
<feature type="domain" description="Membrane insertase YidC N-terminal" evidence="16">
    <location>
        <begin position="81"/>
        <end position="361"/>
    </location>
</feature>
<evidence type="ECO:0000256" key="9">
    <source>
        <dbReference type="ARBA" id="ARBA00023136"/>
    </source>
</evidence>
<evidence type="ECO:0000256" key="6">
    <source>
        <dbReference type="ARBA" id="ARBA00022692"/>
    </source>
</evidence>
<dbReference type="AlphaFoldDB" id="A0A8J6Y6Y1"/>
<dbReference type="InterPro" id="IPR028055">
    <property type="entry name" value="YidC/Oxa/ALB_C"/>
</dbReference>
<dbReference type="Pfam" id="PF14849">
    <property type="entry name" value="YidC_periplas"/>
    <property type="match status" value="1"/>
</dbReference>